<feature type="non-terminal residue" evidence="2">
    <location>
        <position position="1"/>
    </location>
</feature>
<comment type="caution">
    <text evidence="2">The sequence shown here is derived from an EMBL/GenBank/DDBJ whole genome shotgun (WGS) entry which is preliminary data.</text>
</comment>
<evidence type="ECO:0000256" key="1">
    <source>
        <dbReference type="SAM" id="MobiDB-lite"/>
    </source>
</evidence>
<feature type="region of interest" description="Disordered" evidence="1">
    <location>
        <begin position="119"/>
        <end position="158"/>
    </location>
</feature>
<accession>A0A5J5DC83</accession>
<name>A0A5J5DC83_9PERO</name>
<evidence type="ECO:0000313" key="2">
    <source>
        <dbReference type="EMBL" id="KAA8590406.1"/>
    </source>
</evidence>
<gene>
    <name evidence="2" type="ORF">FQN60_014340</name>
</gene>
<organism evidence="2 3">
    <name type="scientific">Etheostoma spectabile</name>
    <name type="common">orangethroat darter</name>
    <dbReference type="NCBI Taxonomy" id="54343"/>
    <lineage>
        <taxon>Eukaryota</taxon>
        <taxon>Metazoa</taxon>
        <taxon>Chordata</taxon>
        <taxon>Craniata</taxon>
        <taxon>Vertebrata</taxon>
        <taxon>Euteleostomi</taxon>
        <taxon>Actinopterygii</taxon>
        <taxon>Neopterygii</taxon>
        <taxon>Teleostei</taxon>
        <taxon>Neoteleostei</taxon>
        <taxon>Acanthomorphata</taxon>
        <taxon>Eupercaria</taxon>
        <taxon>Perciformes</taxon>
        <taxon>Percoidei</taxon>
        <taxon>Percidae</taxon>
        <taxon>Etheostomatinae</taxon>
        <taxon>Etheostoma</taxon>
    </lineage>
</organism>
<proteinExistence type="predicted"/>
<keyword evidence="3" id="KW-1185">Reference proteome</keyword>
<dbReference type="Proteomes" id="UP000327493">
    <property type="component" value="Chromosome 8"/>
</dbReference>
<evidence type="ECO:0000313" key="3">
    <source>
        <dbReference type="Proteomes" id="UP000327493"/>
    </source>
</evidence>
<protein>
    <submittedName>
        <fullName evidence="2">Uncharacterized protein</fullName>
    </submittedName>
</protein>
<sequence length="332" mass="37429">GNRQRNLQRTDEDEALPKVCHRLLNAAVPRWPFELWGGSGGVGVGLCGEGFGDGAVADLVAGLDLSLVVLCSEHVQRVGGVLQLELHQQDELQQLDAQSCRPGETSEIKTPIYSFTEKRPAARADLSPQRHLPPPRRPRRAEFDASHPLHGHTATPPQLKSRASVLQTVLLLQTTQEIARTNIWKEEWNQLNTRAQDWMERGITPTECVASGHNRPSLTWKTFRQSIYESMEPPDRRHMQLWSSTDNAPPSRFRDTNQTLTPLTFCYDLLINRFDPFSTRLPHCSLGAMLTPAAHTGNQKEMYVFLPLNRKGADRSSRARWPADDLTGTTFW</sequence>
<dbReference type="AlphaFoldDB" id="A0A5J5DC83"/>
<reference evidence="2 3" key="1">
    <citation type="submission" date="2019-08" db="EMBL/GenBank/DDBJ databases">
        <title>A chromosome-level genome assembly, high-density linkage maps, and genome scans reveal the genomic architecture of hybrid incompatibilities underlying speciation via character displacement in darters (Percidae: Etheostominae).</title>
        <authorList>
            <person name="Moran R.L."/>
            <person name="Catchen J.M."/>
            <person name="Fuller R.C."/>
        </authorList>
    </citation>
    <scope>NUCLEOTIDE SEQUENCE [LARGE SCALE GENOMIC DNA]</scope>
    <source>
        <strain evidence="2">EspeVRDwgs_2016</strain>
        <tissue evidence="2">Muscle</tissue>
    </source>
</reference>
<feature type="region of interest" description="Disordered" evidence="1">
    <location>
        <begin position="95"/>
        <end position="114"/>
    </location>
</feature>
<dbReference type="EMBL" id="VOFY01000008">
    <property type="protein sequence ID" value="KAA8590406.1"/>
    <property type="molecule type" value="Genomic_DNA"/>
</dbReference>